<evidence type="ECO:0000313" key="3">
    <source>
        <dbReference type="EMBL" id="AKH22276.1"/>
    </source>
</evidence>
<evidence type="ECO:0000259" key="2">
    <source>
        <dbReference type="SMART" id="SM00899"/>
    </source>
</evidence>
<protein>
    <recommendedName>
        <fullName evidence="2">Ferrous iron transporter FeoA-like domain-containing protein</fullName>
    </recommendedName>
</protein>
<dbReference type="SUPFAM" id="SSF50037">
    <property type="entry name" value="C-terminal domain of transcriptional repressors"/>
    <property type="match status" value="1"/>
</dbReference>
<feature type="domain" description="Ferrous iron transporter FeoA-like" evidence="2">
    <location>
        <begin position="5"/>
        <end position="75"/>
    </location>
</feature>
<dbReference type="GO" id="GO:0046914">
    <property type="term" value="F:transition metal ion binding"/>
    <property type="evidence" value="ECO:0007669"/>
    <property type="project" value="InterPro"/>
</dbReference>
<name>A0A0F7K146_9GAMM</name>
<dbReference type="EMBL" id="CP011412">
    <property type="protein sequence ID" value="AKH22276.1"/>
    <property type="molecule type" value="Genomic_DNA"/>
</dbReference>
<dbReference type="Gene3D" id="2.30.30.90">
    <property type="match status" value="1"/>
</dbReference>
<gene>
    <name evidence="3" type="ORF">AAY24_13755</name>
</gene>
<dbReference type="Proteomes" id="UP000034410">
    <property type="component" value="Chromosome"/>
</dbReference>
<dbReference type="InterPro" id="IPR007167">
    <property type="entry name" value="Fe-transptr_FeoA-like"/>
</dbReference>
<evidence type="ECO:0000313" key="4">
    <source>
        <dbReference type="Proteomes" id="UP000034410"/>
    </source>
</evidence>
<keyword evidence="1" id="KW-0408">Iron</keyword>
<organism evidence="3 4">
    <name type="scientific">Sedimenticola thiotaurini</name>
    <dbReference type="NCBI Taxonomy" id="1543721"/>
    <lineage>
        <taxon>Bacteria</taxon>
        <taxon>Pseudomonadati</taxon>
        <taxon>Pseudomonadota</taxon>
        <taxon>Gammaproteobacteria</taxon>
        <taxon>Chromatiales</taxon>
        <taxon>Sedimenticolaceae</taxon>
        <taxon>Sedimenticola</taxon>
    </lineage>
</organism>
<dbReference type="AlphaFoldDB" id="A0A0F7K146"/>
<sequence>MDNRDTLDHIPAGTRARIAQIQGGKLLTRRLLALGLRVGSEILVVQQRRRGVVVASAGCRVALGGTIAEKLLMQPLDS</sequence>
<dbReference type="Pfam" id="PF04023">
    <property type="entry name" value="FeoA"/>
    <property type="match status" value="1"/>
</dbReference>
<dbReference type="InterPro" id="IPR008988">
    <property type="entry name" value="Transcriptional_repressor_C"/>
</dbReference>
<dbReference type="KEGG" id="seds:AAY24_13755"/>
<keyword evidence="4" id="KW-1185">Reference proteome</keyword>
<dbReference type="SMART" id="SM00899">
    <property type="entry name" value="FeoA"/>
    <property type="match status" value="1"/>
</dbReference>
<accession>A0A0F7K146</accession>
<evidence type="ECO:0000256" key="1">
    <source>
        <dbReference type="ARBA" id="ARBA00023004"/>
    </source>
</evidence>
<dbReference type="InterPro" id="IPR038157">
    <property type="entry name" value="FeoA_core_dom"/>
</dbReference>
<reference evidence="3 4" key="1">
    <citation type="journal article" date="2015" name="Genome Announc.">
        <title>Complete Genome Sequence of Sedimenticola thiotaurini Strain SIP-G1, a Polyphosphate- and Polyhydroxyalkanoate-Accumulating Sulfur-Oxidizing Gammaproteobacterium Isolated from Salt Marsh Sediments.</title>
        <authorList>
            <person name="Flood B.E."/>
            <person name="Jones D.S."/>
            <person name="Bailey J.V."/>
        </authorList>
    </citation>
    <scope>NUCLEOTIDE SEQUENCE [LARGE SCALE GENOMIC DNA]</scope>
    <source>
        <strain evidence="3 4">SIP-G1</strain>
    </source>
</reference>
<proteinExistence type="predicted"/>